<accession>A0A014QBC2</accession>
<dbReference type="SUPFAM" id="SSF52833">
    <property type="entry name" value="Thioredoxin-like"/>
    <property type="match status" value="1"/>
</dbReference>
<dbReference type="Pfam" id="PF00085">
    <property type="entry name" value="Thioredoxin"/>
    <property type="match status" value="1"/>
</dbReference>
<dbReference type="RefSeq" id="WP_042413398.1">
    <property type="nucleotide sequence ID" value="NZ_JBOK01000007.1"/>
</dbReference>
<dbReference type="CDD" id="cd02947">
    <property type="entry name" value="TRX_family"/>
    <property type="match status" value="1"/>
</dbReference>
<gene>
    <name evidence="2" type="ORF">AX13_16280</name>
</gene>
<dbReference type="InterPro" id="IPR013766">
    <property type="entry name" value="Thioredoxin_domain"/>
</dbReference>
<dbReference type="EMBL" id="JBOK01000007">
    <property type="protein sequence ID" value="EXU80467.1"/>
    <property type="molecule type" value="Genomic_DNA"/>
</dbReference>
<evidence type="ECO:0000259" key="1">
    <source>
        <dbReference type="PROSITE" id="PS51352"/>
    </source>
</evidence>
<dbReference type="InterPro" id="IPR036249">
    <property type="entry name" value="Thioredoxin-like_sf"/>
</dbReference>
<protein>
    <submittedName>
        <fullName evidence="2">Thioredoxin</fullName>
    </submittedName>
</protein>
<proteinExistence type="predicted"/>
<comment type="caution">
    <text evidence="2">The sequence shown here is derived from an EMBL/GenBank/DDBJ whole genome shotgun (WGS) entry which is preliminary data.</text>
</comment>
<evidence type="ECO:0000313" key="3">
    <source>
        <dbReference type="Proteomes" id="UP000020766"/>
    </source>
</evidence>
<dbReference type="Gene3D" id="3.40.30.10">
    <property type="entry name" value="Glutaredoxin"/>
    <property type="match status" value="1"/>
</dbReference>
<sequence length="107" mass="11961">MPFATAFTDPAPAPEDLADLPGTVAVEFGVDWCPHCQAAQPFLREALHERRDITHIKIEDGQGRKLGRHFKVKLWPTLVVLRQGQEIGRVTRPQSAQEVEEQLPVAV</sequence>
<organism evidence="2 3">
    <name type="scientific">Comamonas aquatica DA1877</name>
    <dbReference type="NCBI Taxonomy" id="1457173"/>
    <lineage>
        <taxon>Bacteria</taxon>
        <taxon>Pseudomonadati</taxon>
        <taxon>Pseudomonadota</taxon>
        <taxon>Betaproteobacteria</taxon>
        <taxon>Burkholderiales</taxon>
        <taxon>Comamonadaceae</taxon>
        <taxon>Comamonas</taxon>
    </lineage>
</organism>
<feature type="domain" description="Thioredoxin" evidence="1">
    <location>
        <begin position="1"/>
        <end position="107"/>
    </location>
</feature>
<dbReference type="AlphaFoldDB" id="A0A014QBC2"/>
<name>A0A014QBC2_9BURK</name>
<dbReference type="PROSITE" id="PS51352">
    <property type="entry name" value="THIOREDOXIN_2"/>
    <property type="match status" value="1"/>
</dbReference>
<dbReference type="GeneID" id="74937848"/>
<dbReference type="STRING" id="225991.MA05_08055"/>
<evidence type="ECO:0000313" key="2">
    <source>
        <dbReference type="EMBL" id="EXU80467.1"/>
    </source>
</evidence>
<dbReference type="PATRIC" id="fig|1457173.3.peg.1508"/>
<reference evidence="2 3" key="1">
    <citation type="submission" date="2014-01" db="EMBL/GenBank/DDBJ databases">
        <title>Interspecies Systems Biology Uncovers Metabolites Affecting C. elegans Gene Expression and Life History Traits.</title>
        <authorList>
            <person name="Watson E."/>
            <person name="Macneil L.T."/>
            <person name="Ritter A.D."/>
            <person name="Yilmaz L.S."/>
            <person name="Rosebrock A.P."/>
            <person name="Caudy A.A."/>
            <person name="Walhout A.J."/>
        </authorList>
    </citation>
    <scope>NUCLEOTIDE SEQUENCE [LARGE SCALE GENOMIC DNA]</scope>
    <source>
        <strain evidence="2 3">DA1877</strain>
    </source>
</reference>
<dbReference type="Proteomes" id="UP000020766">
    <property type="component" value="Unassembled WGS sequence"/>
</dbReference>
<keyword evidence="3" id="KW-1185">Reference proteome</keyword>